<dbReference type="Proteomes" id="UP000011115">
    <property type="component" value="Unassembled WGS sequence"/>
</dbReference>
<sequence>MATVETDDAAAGLRSQFLQVLRSRRPSEVPLSVIPGKPVKDPFFQESPKPTFSEAMASCPKEDIPNFKELLQEENFYLTTEEGGQGLLPVLVLRMKESEKKRRPTIVFLHSTNKCKEWLRPLLEGYASRGYIAVAIDSRYHGERATSITTYRDVSILPFAYVYIQLADIEKNFPLQMLMQQWAIQNL</sequence>
<accession>M1A3M6</accession>
<dbReference type="HOGENOM" id="CLU_1450053_0_0_1"/>
<name>M1A3M6_SOLTU</name>
<dbReference type="EnsemblPlants" id="PGSC0003DMT400014007">
    <property type="protein sequence ID" value="PGSC0003DMT400014007"/>
    <property type="gene ID" value="PGSC0003DMG400005495"/>
</dbReference>
<reference evidence="2" key="1">
    <citation type="journal article" date="2011" name="Nature">
        <title>Genome sequence and analysis of the tuber crop potato.</title>
        <authorList>
            <consortium name="The Potato Genome Sequencing Consortium"/>
        </authorList>
    </citation>
    <scope>NUCLEOTIDE SEQUENCE [LARGE SCALE GENOMIC DNA]</scope>
    <source>
        <strain evidence="2">cv. DM1-3 516 R44</strain>
    </source>
</reference>
<keyword evidence="2" id="KW-1185">Reference proteome</keyword>
<dbReference type="PANTHER" id="PTHR47381:SF4">
    <property type="entry name" value="PEPTIDASE S9 PROLYL OLIGOPEPTIDASE CATALYTIC DOMAIN-CONTAINING PROTEIN"/>
    <property type="match status" value="1"/>
</dbReference>
<protein>
    <submittedName>
        <fullName evidence="1">Uncharacterized protein</fullName>
    </submittedName>
</protein>
<dbReference type="ExpressionAtlas" id="M1A3M6">
    <property type="expression patterns" value="baseline"/>
</dbReference>
<gene>
    <name evidence="1" type="primary">LOC102586798</name>
</gene>
<evidence type="ECO:0000313" key="2">
    <source>
        <dbReference type="Proteomes" id="UP000011115"/>
    </source>
</evidence>
<dbReference type="SUPFAM" id="SSF53474">
    <property type="entry name" value="alpha/beta-Hydrolases"/>
    <property type="match status" value="1"/>
</dbReference>
<dbReference type="PANTHER" id="PTHR47381">
    <property type="entry name" value="ALPHA/BETA-HYDROLASES SUPERFAMILY PROTEIN"/>
    <property type="match status" value="1"/>
</dbReference>
<dbReference type="AlphaFoldDB" id="M1A3M6"/>
<dbReference type="OrthoDB" id="2152248at2759"/>
<organism evidence="1 2">
    <name type="scientific">Solanum tuberosum</name>
    <name type="common">Potato</name>
    <dbReference type="NCBI Taxonomy" id="4113"/>
    <lineage>
        <taxon>Eukaryota</taxon>
        <taxon>Viridiplantae</taxon>
        <taxon>Streptophyta</taxon>
        <taxon>Embryophyta</taxon>
        <taxon>Tracheophyta</taxon>
        <taxon>Spermatophyta</taxon>
        <taxon>Magnoliopsida</taxon>
        <taxon>eudicotyledons</taxon>
        <taxon>Gunneridae</taxon>
        <taxon>Pentapetalae</taxon>
        <taxon>asterids</taxon>
        <taxon>lamiids</taxon>
        <taxon>Solanales</taxon>
        <taxon>Solanaceae</taxon>
        <taxon>Solanoideae</taxon>
        <taxon>Solaneae</taxon>
        <taxon>Solanum</taxon>
    </lineage>
</organism>
<dbReference type="InterPro" id="IPR029058">
    <property type="entry name" value="AB_hydrolase_fold"/>
</dbReference>
<dbReference type="Gene3D" id="3.40.50.1820">
    <property type="entry name" value="alpha/beta hydrolase"/>
    <property type="match status" value="1"/>
</dbReference>
<proteinExistence type="predicted"/>
<dbReference type="Gramene" id="PGSC0003DMT400014007">
    <property type="protein sequence ID" value="PGSC0003DMT400014007"/>
    <property type="gene ID" value="PGSC0003DMG400005495"/>
</dbReference>
<reference evidence="1" key="2">
    <citation type="submission" date="2015-06" db="UniProtKB">
        <authorList>
            <consortium name="EnsemblPlants"/>
        </authorList>
    </citation>
    <scope>IDENTIFICATION</scope>
    <source>
        <strain evidence="1">DM1-3 516 R44</strain>
    </source>
</reference>
<evidence type="ECO:0000313" key="1">
    <source>
        <dbReference type="EnsemblPlants" id="PGSC0003DMT400014007"/>
    </source>
</evidence>